<protein>
    <recommendedName>
        <fullName evidence="4">Outer membrane protein beta-barrel domain-containing protein</fullName>
    </recommendedName>
</protein>
<evidence type="ECO:0008006" key="4">
    <source>
        <dbReference type="Google" id="ProtNLM"/>
    </source>
</evidence>
<feature type="signal peptide" evidence="1">
    <location>
        <begin position="1"/>
        <end position="19"/>
    </location>
</feature>
<dbReference type="EMBL" id="PSNW01000001">
    <property type="protein sequence ID" value="PPE75370.1"/>
    <property type="molecule type" value="Genomic_DNA"/>
</dbReference>
<keyword evidence="1" id="KW-0732">Signal</keyword>
<comment type="caution">
    <text evidence="2">The sequence shown here is derived from an EMBL/GenBank/DDBJ whole genome shotgun (WGS) entry which is preliminary data.</text>
</comment>
<dbReference type="AlphaFoldDB" id="A0A2S5TK46"/>
<dbReference type="OrthoDB" id="5801242at2"/>
<evidence type="ECO:0000313" key="3">
    <source>
        <dbReference type="Proteomes" id="UP000238220"/>
    </source>
</evidence>
<dbReference type="RefSeq" id="WP_104228336.1">
    <property type="nucleotide sequence ID" value="NZ_PSNW01000001.1"/>
</dbReference>
<name>A0A2S5TK46_9GAMM</name>
<dbReference type="Proteomes" id="UP000238220">
    <property type="component" value="Unassembled WGS sequence"/>
</dbReference>
<sequence length="241" mass="25566">MRRLLLALALATGATQASAFDADFDLTCVDPTTCQADFRSVAEDITAALNYKALGPSEATGITGIGIGAFATYVDVDDPGAWNRLTGEDVDAIGMAGVVLRKGLPFGIDLGAFYATVPGADADLYGGEVRWAILEGGVAEPALAVRGTYTRSSGIDDLDYEAMGLDVSISKGFAFLTPYAGYGYVWSELDPKGVALLDKEEVDASRFFVGLRFGLLIFDITPEYEHIEGRDSFNLLLGASF</sequence>
<organism evidence="2 3">
    <name type="scientific">Solimonas fluminis</name>
    <dbReference type="NCBI Taxonomy" id="2086571"/>
    <lineage>
        <taxon>Bacteria</taxon>
        <taxon>Pseudomonadati</taxon>
        <taxon>Pseudomonadota</taxon>
        <taxon>Gammaproteobacteria</taxon>
        <taxon>Nevskiales</taxon>
        <taxon>Nevskiaceae</taxon>
        <taxon>Solimonas</taxon>
    </lineage>
</organism>
<gene>
    <name evidence="2" type="ORF">C3942_00265</name>
</gene>
<evidence type="ECO:0000256" key="1">
    <source>
        <dbReference type="SAM" id="SignalP"/>
    </source>
</evidence>
<evidence type="ECO:0000313" key="2">
    <source>
        <dbReference type="EMBL" id="PPE75370.1"/>
    </source>
</evidence>
<feature type="chain" id="PRO_5015541207" description="Outer membrane protein beta-barrel domain-containing protein" evidence="1">
    <location>
        <begin position="20"/>
        <end position="241"/>
    </location>
</feature>
<proteinExistence type="predicted"/>
<accession>A0A2S5TK46</accession>
<reference evidence="2 3" key="1">
    <citation type="submission" date="2018-02" db="EMBL/GenBank/DDBJ databases">
        <title>Genome sequencing of Solimonas sp. HR-BB.</title>
        <authorList>
            <person name="Lee Y."/>
            <person name="Jeon C.O."/>
        </authorList>
    </citation>
    <scope>NUCLEOTIDE SEQUENCE [LARGE SCALE GENOMIC DNA]</scope>
    <source>
        <strain evidence="2 3">HR-BB</strain>
    </source>
</reference>
<keyword evidence="3" id="KW-1185">Reference proteome</keyword>